<protein>
    <submittedName>
        <fullName evidence="1">Uncharacterized protein</fullName>
    </submittedName>
</protein>
<reference evidence="1 2" key="1">
    <citation type="journal article" date="2023" name="Genes (Basel)">
        <title>Chromosome-Level Genome Assembly and Circadian Gene Repertoire of the Patagonia Blennie Eleginops maclovinus-The Closest Ancestral Proxy of Antarctic Cryonotothenioids.</title>
        <authorList>
            <person name="Cheng C.C."/>
            <person name="Rivera-Colon A.G."/>
            <person name="Minhas B.F."/>
            <person name="Wilson L."/>
            <person name="Rayamajhi N."/>
            <person name="Vargas-Chacoff L."/>
            <person name="Catchen J.M."/>
        </authorList>
    </citation>
    <scope>NUCLEOTIDE SEQUENCE [LARGE SCALE GENOMIC DNA]</scope>
    <source>
        <strain evidence="1">JMC-PN-2008</strain>
    </source>
</reference>
<comment type="caution">
    <text evidence="1">The sequence shown here is derived from an EMBL/GenBank/DDBJ whole genome shotgun (WGS) entry which is preliminary data.</text>
</comment>
<gene>
    <name evidence="1" type="ORF">PBY51_019945</name>
</gene>
<dbReference type="EMBL" id="JAUZQC010000009">
    <property type="protein sequence ID" value="KAK5865696.1"/>
    <property type="molecule type" value="Genomic_DNA"/>
</dbReference>
<sequence length="71" mass="7587">MSLLAEDALCTVLNVGLHHSCCLHRGGCNPILFEEGEGIALLLCCSDALHSSPFCRVSPSFSLIYSLPAPR</sequence>
<evidence type="ECO:0000313" key="1">
    <source>
        <dbReference type="EMBL" id="KAK5865696.1"/>
    </source>
</evidence>
<dbReference type="Proteomes" id="UP001346869">
    <property type="component" value="Unassembled WGS sequence"/>
</dbReference>
<proteinExistence type="predicted"/>
<organism evidence="1 2">
    <name type="scientific">Eleginops maclovinus</name>
    <name type="common">Patagonian blennie</name>
    <name type="synonym">Eleginus maclovinus</name>
    <dbReference type="NCBI Taxonomy" id="56733"/>
    <lineage>
        <taxon>Eukaryota</taxon>
        <taxon>Metazoa</taxon>
        <taxon>Chordata</taxon>
        <taxon>Craniata</taxon>
        <taxon>Vertebrata</taxon>
        <taxon>Euteleostomi</taxon>
        <taxon>Actinopterygii</taxon>
        <taxon>Neopterygii</taxon>
        <taxon>Teleostei</taxon>
        <taxon>Neoteleostei</taxon>
        <taxon>Acanthomorphata</taxon>
        <taxon>Eupercaria</taxon>
        <taxon>Perciformes</taxon>
        <taxon>Notothenioidei</taxon>
        <taxon>Eleginopidae</taxon>
        <taxon>Eleginops</taxon>
    </lineage>
</organism>
<reference evidence="1 2" key="2">
    <citation type="journal article" date="2023" name="Mol. Biol. Evol.">
        <title>Genomics of Secondarily Temperate Adaptation in the Only Non-Antarctic Icefish.</title>
        <authorList>
            <person name="Rivera-Colon A.G."/>
            <person name="Rayamajhi N."/>
            <person name="Minhas B.F."/>
            <person name="Madrigal G."/>
            <person name="Bilyk K.T."/>
            <person name="Yoon V."/>
            <person name="Hune M."/>
            <person name="Gregory S."/>
            <person name="Cheng C.H.C."/>
            <person name="Catchen J.M."/>
        </authorList>
    </citation>
    <scope>NUCLEOTIDE SEQUENCE [LARGE SCALE GENOMIC DNA]</scope>
    <source>
        <strain evidence="1">JMC-PN-2008</strain>
    </source>
</reference>
<evidence type="ECO:0000313" key="2">
    <source>
        <dbReference type="Proteomes" id="UP001346869"/>
    </source>
</evidence>
<keyword evidence="2" id="KW-1185">Reference proteome</keyword>
<name>A0AAN7XKR2_ELEMC</name>
<accession>A0AAN7XKR2</accession>
<dbReference type="AlphaFoldDB" id="A0AAN7XKR2"/>